<dbReference type="STRING" id="1075417.SAMN05421823_104527"/>
<comment type="subcellular location">
    <subcellularLocation>
        <location evidence="1">Cell membrane</location>
        <topology evidence="1">Multi-pass membrane protein</topology>
    </subcellularLocation>
</comment>
<dbReference type="PANTHER" id="PTHR32024">
    <property type="entry name" value="TRK SYSTEM POTASSIUM UPTAKE PROTEIN TRKG-RELATED"/>
    <property type="match status" value="1"/>
</dbReference>
<dbReference type="RefSeq" id="WP_089682694.1">
    <property type="nucleotide sequence ID" value="NZ_FNFO01000004.1"/>
</dbReference>
<feature type="transmembrane region" description="Helical" evidence="8">
    <location>
        <begin position="156"/>
        <end position="176"/>
    </location>
</feature>
<feature type="transmembrane region" description="Helical" evidence="8">
    <location>
        <begin position="438"/>
        <end position="457"/>
    </location>
</feature>
<evidence type="ECO:0000256" key="3">
    <source>
        <dbReference type="ARBA" id="ARBA00022475"/>
    </source>
</evidence>
<accession>A0A1G9HT11</accession>
<feature type="transmembrane region" description="Helical" evidence="8">
    <location>
        <begin position="219"/>
        <end position="243"/>
    </location>
</feature>
<protein>
    <submittedName>
        <fullName evidence="9">Potassium uptake protein, TrkH family</fullName>
    </submittedName>
</protein>
<evidence type="ECO:0000256" key="5">
    <source>
        <dbReference type="ARBA" id="ARBA00022989"/>
    </source>
</evidence>
<feature type="transmembrane region" description="Helical" evidence="8">
    <location>
        <begin position="20"/>
        <end position="40"/>
    </location>
</feature>
<dbReference type="GO" id="GO:0005886">
    <property type="term" value="C:plasma membrane"/>
    <property type="evidence" value="ECO:0007669"/>
    <property type="project" value="UniProtKB-SubCell"/>
</dbReference>
<feature type="transmembrane region" description="Helical" evidence="8">
    <location>
        <begin position="124"/>
        <end position="144"/>
    </location>
</feature>
<feature type="transmembrane region" description="Helical" evidence="8">
    <location>
        <begin position="503"/>
        <end position="523"/>
    </location>
</feature>
<dbReference type="Pfam" id="PF02386">
    <property type="entry name" value="TrkH"/>
    <property type="match status" value="1"/>
</dbReference>
<keyword evidence="7 8" id="KW-0472">Membrane</keyword>
<feature type="transmembrane region" description="Helical" evidence="8">
    <location>
        <begin position="52"/>
        <end position="73"/>
    </location>
</feature>
<feature type="transmembrane region" description="Helical" evidence="8">
    <location>
        <begin position="560"/>
        <end position="580"/>
    </location>
</feature>
<organism evidence="9 10">
    <name type="scientific">Catalinimonas alkaloidigena</name>
    <dbReference type="NCBI Taxonomy" id="1075417"/>
    <lineage>
        <taxon>Bacteria</taxon>
        <taxon>Pseudomonadati</taxon>
        <taxon>Bacteroidota</taxon>
        <taxon>Cytophagia</taxon>
        <taxon>Cytophagales</taxon>
        <taxon>Catalimonadaceae</taxon>
        <taxon>Catalinimonas</taxon>
    </lineage>
</organism>
<keyword evidence="10" id="KW-1185">Reference proteome</keyword>
<feature type="transmembrane region" description="Helical" evidence="8">
    <location>
        <begin position="338"/>
        <end position="363"/>
    </location>
</feature>
<evidence type="ECO:0000313" key="10">
    <source>
        <dbReference type="Proteomes" id="UP000198510"/>
    </source>
</evidence>
<evidence type="ECO:0000256" key="2">
    <source>
        <dbReference type="ARBA" id="ARBA00022448"/>
    </source>
</evidence>
<dbReference type="GO" id="GO:0008324">
    <property type="term" value="F:monoatomic cation transmembrane transporter activity"/>
    <property type="evidence" value="ECO:0007669"/>
    <property type="project" value="InterPro"/>
</dbReference>
<feature type="transmembrane region" description="Helical" evidence="8">
    <location>
        <begin position="188"/>
        <end position="207"/>
    </location>
</feature>
<dbReference type="InterPro" id="IPR003445">
    <property type="entry name" value="Cat_transpt"/>
</dbReference>
<dbReference type="GO" id="GO:0030001">
    <property type="term" value="P:metal ion transport"/>
    <property type="evidence" value="ECO:0007669"/>
    <property type="project" value="UniProtKB-ARBA"/>
</dbReference>
<evidence type="ECO:0000256" key="7">
    <source>
        <dbReference type="ARBA" id="ARBA00023136"/>
    </source>
</evidence>
<sequence>MGIEQLNRRLYSSRDFVADFLRYLTILNVTGALLLLTYRYGFALSGVESIALLRGFDIIFTMFVVIYLVRVFYAFERAAFIRETWFECILVSILSVGGLIKFVTGDRVLEILLWTFNISQSDRTYQLVISLFILLLSSFELTKASLQISNIQIKPATLFIASFLLLISLGTGLLMLPNMTTAPGSMPFLDAFFTATSAACVTGLIVVDTATYFTLKGQWIIMGLIQLGGIGIVTFATFFAGLLTQQVGLKHQSIIREHLSSETLFEAKGLLRRVVTITLLIEFLGFVLIFLTWGEEVEFASGRQKIFFSLFHSISAFCNAGFSLFSNGLYELPVRNAYVLHVIIAGIIILGGLGFNVINDLFSIRALRERLEKPWKDWTLGTKLALYVSLALILVGTVLFMALERNHLLADHALVPALITSFFQSVTTRTAGFNTVDMAALSEATVIMFLALMFIGASPGSTGGGIKTNTFFLITASALSTIRTRTAVEVAGRTIPSELLAKAFSVFAFGIAYNLLGIFLLTITERGKPLIAIMFEQVSAFATVGLSMGITSSLSPLGKLIIISSMFIGRVGTITLALAVSSRVANSQYRYPTGYVMVG</sequence>
<keyword evidence="3" id="KW-1003">Cell membrane</keyword>
<name>A0A1G9HT11_9BACT</name>
<keyword evidence="4 8" id="KW-0812">Transmembrane</keyword>
<feature type="transmembrane region" description="Helical" evidence="8">
    <location>
        <begin position="384"/>
        <end position="403"/>
    </location>
</feature>
<evidence type="ECO:0000313" key="9">
    <source>
        <dbReference type="EMBL" id="SDL15975.1"/>
    </source>
</evidence>
<evidence type="ECO:0000256" key="8">
    <source>
        <dbReference type="SAM" id="Phobius"/>
    </source>
</evidence>
<reference evidence="9 10" key="1">
    <citation type="submission" date="2016-10" db="EMBL/GenBank/DDBJ databases">
        <authorList>
            <person name="de Groot N.N."/>
        </authorList>
    </citation>
    <scope>NUCLEOTIDE SEQUENCE [LARGE SCALE GENOMIC DNA]</scope>
    <source>
        <strain evidence="9 10">DSM 25186</strain>
    </source>
</reference>
<dbReference type="OrthoDB" id="9810952at2"/>
<proteinExistence type="predicted"/>
<evidence type="ECO:0000256" key="6">
    <source>
        <dbReference type="ARBA" id="ARBA00023065"/>
    </source>
</evidence>
<keyword evidence="5 8" id="KW-1133">Transmembrane helix</keyword>
<gene>
    <name evidence="9" type="ORF">SAMN05421823_104527</name>
</gene>
<dbReference type="AlphaFoldDB" id="A0A1G9HT11"/>
<dbReference type="EMBL" id="FNFO01000004">
    <property type="protein sequence ID" value="SDL15975.1"/>
    <property type="molecule type" value="Genomic_DNA"/>
</dbReference>
<keyword evidence="6" id="KW-0406">Ion transport</keyword>
<keyword evidence="2" id="KW-0813">Transport</keyword>
<dbReference type="PANTHER" id="PTHR32024:SF1">
    <property type="entry name" value="KTR SYSTEM POTASSIUM UPTAKE PROTEIN B"/>
    <property type="match status" value="1"/>
</dbReference>
<feature type="transmembrane region" description="Helical" evidence="8">
    <location>
        <begin position="85"/>
        <end position="104"/>
    </location>
</feature>
<dbReference type="Proteomes" id="UP000198510">
    <property type="component" value="Unassembled WGS sequence"/>
</dbReference>
<evidence type="ECO:0000256" key="1">
    <source>
        <dbReference type="ARBA" id="ARBA00004651"/>
    </source>
</evidence>
<feature type="transmembrane region" description="Helical" evidence="8">
    <location>
        <begin position="306"/>
        <end position="326"/>
    </location>
</feature>
<feature type="transmembrane region" description="Helical" evidence="8">
    <location>
        <begin position="274"/>
        <end position="294"/>
    </location>
</feature>
<evidence type="ECO:0000256" key="4">
    <source>
        <dbReference type="ARBA" id="ARBA00022692"/>
    </source>
</evidence>